<dbReference type="AlphaFoldDB" id="A0A1U7CK37"/>
<feature type="domain" description="DUF1559" evidence="1">
    <location>
        <begin position="30"/>
        <end position="314"/>
    </location>
</feature>
<name>A0A1U7CK37_9BACT</name>
<evidence type="ECO:0000313" key="3">
    <source>
        <dbReference type="Proteomes" id="UP000186309"/>
    </source>
</evidence>
<accession>A0A1U7CK37</accession>
<dbReference type="InterPro" id="IPR012902">
    <property type="entry name" value="N_methyl_site"/>
</dbReference>
<reference evidence="3" key="1">
    <citation type="submission" date="2016-12" db="EMBL/GenBank/DDBJ databases">
        <title>Comparative genomics of four Isosphaeraceae planctomycetes: a common pool of plasmids and glycoside hydrolase genes.</title>
        <authorList>
            <person name="Ivanova A."/>
        </authorList>
    </citation>
    <scope>NUCLEOTIDE SEQUENCE [LARGE SCALE GENOMIC DNA]</scope>
    <source>
        <strain evidence="3">PX4</strain>
    </source>
</reference>
<dbReference type="STRING" id="1387353.BSF38_00712"/>
<dbReference type="PANTHER" id="PTHR30093">
    <property type="entry name" value="GENERAL SECRETION PATHWAY PROTEIN G"/>
    <property type="match status" value="1"/>
</dbReference>
<gene>
    <name evidence="2" type="ORF">BSF38_00712</name>
</gene>
<dbReference type="RefSeq" id="WP_076343494.1">
    <property type="nucleotide sequence ID" value="NZ_CP019082.1"/>
</dbReference>
<evidence type="ECO:0000259" key="1">
    <source>
        <dbReference type="Pfam" id="PF07596"/>
    </source>
</evidence>
<dbReference type="KEGG" id="pbor:BSF38_00712"/>
<dbReference type="Pfam" id="PF07963">
    <property type="entry name" value="N_methyl"/>
    <property type="match status" value="1"/>
</dbReference>
<dbReference type="SUPFAM" id="SSF54523">
    <property type="entry name" value="Pili subunits"/>
    <property type="match status" value="1"/>
</dbReference>
<dbReference type="NCBIfam" id="TIGR02532">
    <property type="entry name" value="IV_pilin_GFxxxE"/>
    <property type="match status" value="1"/>
</dbReference>
<protein>
    <recommendedName>
        <fullName evidence="1">DUF1559 domain-containing protein</fullName>
    </recommendedName>
</protein>
<organism evidence="2 3">
    <name type="scientific">Paludisphaera borealis</name>
    <dbReference type="NCBI Taxonomy" id="1387353"/>
    <lineage>
        <taxon>Bacteria</taxon>
        <taxon>Pseudomonadati</taxon>
        <taxon>Planctomycetota</taxon>
        <taxon>Planctomycetia</taxon>
        <taxon>Isosphaerales</taxon>
        <taxon>Isosphaeraceae</taxon>
        <taxon>Paludisphaera</taxon>
    </lineage>
</organism>
<dbReference type="Proteomes" id="UP000186309">
    <property type="component" value="Chromosome"/>
</dbReference>
<sequence length="334" mass="35125">MRRCAFTLIELLVVIAIIAVLIALLLPAVQVAREAARRVQSTNNLKQMGLALHNYESVHGCFPGSGGQSSSGFSVLARLLPFMEGSNLVNSMNFSLPLGSGPPTFVFNAAQTTASQTVVQAFLCPSDGQTPFYPSYYQQSPTAGTCYVVNVGSGTGTFYDPRYPTDGVFWDNSATRFAHVVDGTSNTMFMSQCVLGLGQDTAGATPTQQLRQIVNYATKVSPAKAAPGGYNPPMNNPDLAAVVPPSWSGGRGVAWIVGTEAMSGFNAYLPPNSKTPDVYGHGFGWLGARGLHPGGVLTLTGDGAVRFVKDSVDLATWRALATRAGGEVVSAAAY</sequence>
<evidence type="ECO:0000313" key="2">
    <source>
        <dbReference type="EMBL" id="APW59295.1"/>
    </source>
</evidence>
<dbReference type="EMBL" id="CP019082">
    <property type="protein sequence ID" value="APW59295.1"/>
    <property type="molecule type" value="Genomic_DNA"/>
</dbReference>
<dbReference type="InterPro" id="IPR011453">
    <property type="entry name" value="DUF1559"/>
</dbReference>
<dbReference type="InterPro" id="IPR045584">
    <property type="entry name" value="Pilin-like"/>
</dbReference>
<dbReference type="OrthoDB" id="248923at2"/>
<proteinExistence type="predicted"/>
<dbReference type="Gene3D" id="3.30.700.10">
    <property type="entry name" value="Glycoprotein, Type 4 Pilin"/>
    <property type="match status" value="1"/>
</dbReference>
<keyword evidence="3" id="KW-1185">Reference proteome</keyword>
<dbReference type="Pfam" id="PF07596">
    <property type="entry name" value="SBP_bac_10"/>
    <property type="match status" value="1"/>
</dbReference>
<dbReference type="PANTHER" id="PTHR30093:SF2">
    <property type="entry name" value="TYPE II SECRETION SYSTEM PROTEIN H"/>
    <property type="match status" value="1"/>
</dbReference>